<dbReference type="Pfam" id="PF10342">
    <property type="entry name" value="Kre9_KNH"/>
    <property type="match status" value="1"/>
</dbReference>
<feature type="compositionally biased region" description="Basic and acidic residues" evidence="2">
    <location>
        <begin position="83"/>
        <end position="94"/>
    </location>
</feature>
<dbReference type="STRING" id="1328759.A0A5C2S2H7"/>
<dbReference type="OrthoDB" id="2339190at2759"/>
<keyword evidence="1 3" id="KW-0732">Signal</keyword>
<dbReference type="Proteomes" id="UP000313359">
    <property type="component" value="Unassembled WGS sequence"/>
</dbReference>
<evidence type="ECO:0000256" key="3">
    <source>
        <dbReference type="SAM" id="SignalP"/>
    </source>
</evidence>
<proteinExistence type="predicted"/>
<feature type="domain" description="Yeast cell wall synthesis Kre9/Knh1-like N-terminal" evidence="4">
    <location>
        <begin position="115"/>
        <end position="209"/>
    </location>
</feature>
<feature type="compositionally biased region" description="Polar residues" evidence="2">
    <location>
        <begin position="72"/>
        <end position="81"/>
    </location>
</feature>
<dbReference type="InterPro" id="IPR018466">
    <property type="entry name" value="Kre9/Knh1-like_N"/>
</dbReference>
<evidence type="ECO:0000259" key="4">
    <source>
        <dbReference type="Pfam" id="PF10342"/>
    </source>
</evidence>
<feature type="region of interest" description="Disordered" evidence="2">
    <location>
        <begin position="72"/>
        <end position="106"/>
    </location>
</feature>
<evidence type="ECO:0000256" key="1">
    <source>
        <dbReference type="ARBA" id="ARBA00022729"/>
    </source>
</evidence>
<name>A0A5C2S2H7_9APHY</name>
<gene>
    <name evidence="5" type="ORF">L227DRAFT_578239</name>
</gene>
<dbReference type="EMBL" id="ML122283">
    <property type="protein sequence ID" value="RPD57049.1"/>
    <property type="molecule type" value="Genomic_DNA"/>
</dbReference>
<evidence type="ECO:0000313" key="5">
    <source>
        <dbReference type="EMBL" id="RPD57049.1"/>
    </source>
</evidence>
<feature type="chain" id="PRO_5022965717" description="Yeast cell wall synthesis Kre9/Knh1-like N-terminal domain-containing protein" evidence="3">
    <location>
        <begin position="20"/>
        <end position="211"/>
    </location>
</feature>
<accession>A0A5C2S2H7</accession>
<sequence>MSPALNALRLLITIAAARAFYMPPAFNAEAVPGYNTTTAAQNSSSATGAPEMSTAVFDFRNRTAWYADTIQSAEARSTSTPAEKPKAAHAHDGNESEGATSVGPRDVWAPTVTAPDAETVWTIGSTVTVRWDASHPPNRVTNYEGKLLLGHFEDGDNTNEHLDIEHPLAEGFNLTQGHVKVKVPDVKPSNHYIVVLFGDSGNWSPQFTIAE</sequence>
<dbReference type="AlphaFoldDB" id="A0A5C2S2H7"/>
<feature type="signal peptide" evidence="3">
    <location>
        <begin position="1"/>
        <end position="19"/>
    </location>
</feature>
<evidence type="ECO:0000256" key="2">
    <source>
        <dbReference type="SAM" id="MobiDB-lite"/>
    </source>
</evidence>
<evidence type="ECO:0000313" key="6">
    <source>
        <dbReference type="Proteomes" id="UP000313359"/>
    </source>
</evidence>
<organism evidence="5 6">
    <name type="scientific">Lentinus tigrinus ALCF2SS1-6</name>
    <dbReference type="NCBI Taxonomy" id="1328759"/>
    <lineage>
        <taxon>Eukaryota</taxon>
        <taxon>Fungi</taxon>
        <taxon>Dikarya</taxon>
        <taxon>Basidiomycota</taxon>
        <taxon>Agaricomycotina</taxon>
        <taxon>Agaricomycetes</taxon>
        <taxon>Polyporales</taxon>
        <taxon>Polyporaceae</taxon>
        <taxon>Lentinus</taxon>
    </lineage>
</organism>
<reference evidence="5" key="1">
    <citation type="journal article" date="2018" name="Genome Biol. Evol.">
        <title>Genomics and development of Lentinus tigrinus, a white-rot wood-decaying mushroom with dimorphic fruiting bodies.</title>
        <authorList>
            <person name="Wu B."/>
            <person name="Xu Z."/>
            <person name="Knudson A."/>
            <person name="Carlson A."/>
            <person name="Chen N."/>
            <person name="Kovaka S."/>
            <person name="LaButti K."/>
            <person name="Lipzen A."/>
            <person name="Pennachio C."/>
            <person name="Riley R."/>
            <person name="Schakwitz W."/>
            <person name="Umezawa K."/>
            <person name="Ohm R.A."/>
            <person name="Grigoriev I.V."/>
            <person name="Nagy L.G."/>
            <person name="Gibbons J."/>
            <person name="Hibbett D."/>
        </authorList>
    </citation>
    <scope>NUCLEOTIDE SEQUENCE [LARGE SCALE GENOMIC DNA]</scope>
    <source>
        <strain evidence="5">ALCF2SS1-6</strain>
    </source>
</reference>
<protein>
    <recommendedName>
        <fullName evidence="4">Yeast cell wall synthesis Kre9/Knh1-like N-terminal domain-containing protein</fullName>
    </recommendedName>
</protein>
<keyword evidence="6" id="KW-1185">Reference proteome</keyword>